<dbReference type="Gene3D" id="3.90.226.10">
    <property type="entry name" value="2-enoyl-CoA Hydratase, Chain A, domain 1"/>
    <property type="match status" value="1"/>
</dbReference>
<dbReference type="Gene3D" id="1.10.12.10">
    <property type="entry name" value="Lyase 2-enoyl-coa Hydratase, Chain A, domain 2"/>
    <property type="match status" value="1"/>
</dbReference>
<dbReference type="PANTHER" id="PTHR43802:SF1">
    <property type="entry name" value="IP11341P-RELATED"/>
    <property type="match status" value="1"/>
</dbReference>
<protein>
    <submittedName>
        <fullName evidence="2">Enoyl-CoA hydratase/carnithine racemase</fullName>
    </submittedName>
</protein>
<dbReference type="Pfam" id="PF00378">
    <property type="entry name" value="ECH_1"/>
    <property type="match status" value="1"/>
</dbReference>
<reference evidence="2 3" key="1">
    <citation type="submission" date="2023-07" db="EMBL/GenBank/DDBJ databases">
        <title>Sequencing the genomes of 1000 actinobacteria strains.</title>
        <authorList>
            <person name="Klenk H.-P."/>
        </authorList>
    </citation>
    <scope>NUCLEOTIDE SEQUENCE [LARGE SCALE GENOMIC DNA]</scope>
    <source>
        <strain evidence="2 3">DSM 22966</strain>
    </source>
</reference>
<dbReference type="InterPro" id="IPR029045">
    <property type="entry name" value="ClpP/crotonase-like_dom_sf"/>
</dbReference>
<dbReference type="PANTHER" id="PTHR43802">
    <property type="entry name" value="ENOYL-COA HYDRATASE"/>
    <property type="match status" value="1"/>
</dbReference>
<proteinExistence type="inferred from homology"/>
<dbReference type="SUPFAM" id="SSF52096">
    <property type="entry name" value="ClpP/crotonase"/>
    <property type="match status" value="1"/>
</dbReference>
<sequence>MPKQQFDHQSTQQEVSTGTILVEIEDHIGHVIINNPKRKNAFNLQMCRQMVQAMYTLDNDPAVKVISIRGAEGNFSAGANLKDLDSVLFSGATAHDDGVDELSLADRAISSVRKPTFAFVEGICMGGGWQIAAAADVVVASSNTRIAITPSKLGIIYPRSGLERLKRQVGEKRANFLLMTADEVTVEQAENWNLVSTAVPADEFELRREEILQTVVARSQFSTVSMKRLMKQENEPEYEELWSEIWHDFRVGEDLAAGRAAFAKRQSPSFTWTLEQHR</sequence>
<keyword evidence="3" id="KW-1185">Reference proteome</keyword>
<name>A0ABU2AX55_9MICC</name>
<dbReference type="InterPro" id="IPR001753">
    <property type="entry name" value="Enoyl-CoA_hydra/iso"/>
</dbReference>
<evidence type="ECO:0000313" key="2">
    <source>
        <dbReference type="EMBL" id="MDR7345932.1"/>
    </source>
</evidence>
<dbReference type="CDD" id="cd06558">
    <property type="entry name" value="crotonase-like"/>
    <property type="match status" value="1"/>
</dbReference>
<dbReference type="Proteomes" id="UP001183794">
    <property type="component" value="Unassembled WGS sequence"/>
</dbReference>
<gene>
    <name evidence="2" type="ORF">J2S62_000189</name>
</gene>
<evidence type="ECO:0000256" key="1">
    <source>
        <dbReference type="ARBA" id="ARBA00005254"/>
    </source>
</evidence>
<accession>A0ABU2AX55</accession>
<dbReference type="InterPro" id="IPR014748">
    <property type="entry name" value="Enoyl-CoA_hydra_C"/>
</dbReference>
<evidence type="ECO:0000313" key="3">
    <source>
        <dbReference type="Proteomes" id="UP001183794"/>
    </source>
</evidence>
<dbReference type="EMBL" id="JAVDYJ010000001">
    <property type="protein sequence ID" value="MDR7345932.1"/>
    <property type="molecule type" value="Genomic_DNA"/>
</dbReference>
<comment type="caution">
    <text evidence="2">The sequence shown here is derived from an EMBL/GenBank/DDBJ whole genome shotgun (WGS) entry which is preliminary data.</text>
</comment>
<dbReference type="RefSeq" id="WP_310170230.1">
    <property type="nucleotide sequence ID" value="NZ_BAABHE010000002.1"/>
</dbReference>
<comment type="similarity">
    <text evidence="1">Belongs to the enoyl-CoA hydratase/isomerase family.</text>
</comment>
<organism evidence="2 3">
    <name type="scientific">Enteractinococcus fodinae</name>
    <dbReference type="NCBI Taxonomy" id="684663"/>
    <lineage>
        <taxon>Bacteria</taxon>
        <taxon>Bacillati</taxon>
        <taxon>Actinomycetota</taxon>
        <taxon>Actinomycetes</taxon>
        <taxon>Micrococcales</taxon>
        <taxon>Micrococcaceae</taxon>
    </lineage>
</organism>